<sequence>MGERNDFKDIRRNSPEGNDSGQPKPLSGSKKVKNRNHTRQKNGEGF</sequence>
<dbReference type="RefSeq" id="WP_113804564.1">
    <property type="nucleotide sequence ID" value="NZ_QOCW01000002.1"/>
</dbReference>
<reference evidence="3 4" key="1">
    <citation type="submission" date="2018-07" db="EMBL/GenBank/DDBJ databases">
        <title>Lottiidibacillus patelloidae gen. nov., sp. nov., isolated from the intestinal tract of a marine limpet and the reclassification of B. taeanensis BH030017T, B. algicola KMM 3737T and B. hwajinpoensis SW-72T as genus Lottiidibacillus.</title>
        <authorList>
            <person name="Liu R."/>
            <person name="Huang Z."/>
        </authorList>
    </citation>
    <scope>NUCLEOTIDE SEQUENCE [LARGE SCALE GENOMIC DNA]</scope>
    <source>
        <strain evidence="3 4">BH030017</strain>
    </source>
</reference>
<evidence type="ECO:0000313" key="3">
    <source>
        <dbReference type="EMBL" id="RBW71084.1"/>
    </source>
</evidence>
<dbReference type="Pfam" id="PF08179">
    <property type="entry name" value="SspP"/>
    <property type="match status" value="1"/>
</dbReference>
<evidence type="ECO:0000256" key="2">
    <source>
        <dbReference type="SAM" id="MobiDB-lite"/>
    </source>
</evidence>
<comment type="caution">
    <text evidence="3">The sequence shown here is derived from an EMBL/GenBank/DDBJ whole genome shotgun (WGS) entry which is preliminary data.</text>
</comment>
<dbReference type="NCBIfam" id="NF006905">
    <property type="entry name" value="PRK09399.1"/>
    <property type="match status" value="1"/>
</dbReference>
<protein>
    <submittedName>
        <fullName evidence="3">Acid-soluble spore protein P</fullName>
    </submittedName>
</protein>
<evidence type="ECO:0000313" key="4">
    <source>
        <dbReference type="Proteomes" id="UP000253314"/>
    </source>
</evidence>
<keyword evidence="1" id="KW-0749">Sporulation</keyword>
<gene>
    <name evidence="3" type="ORF">DS031_03575</name>
</gene>
<keyword evidence="4" id="KW-1185">Reference proteome</keyword>
<feature type="compositionally biased region" description="Basic residues" evidence="2">
    <location>
        <begin position="30"/>
        <end position="40"/>
    </location>
</feature>
<dbReference type="Proteomes" id="UP000253314">
    <property type="component" value="Unassembled WGS sequence"/>
</dbReference>
<proteinExistence type="predicted"/>
<dbReference type="OrthoDB" id="2691914at2"/>
<dbReference type="AlphaFoldDB" id="A0A366Y3W9"/>
<feature type="region of interest" description="Disordered" evidence="2">
    <location>
        <begin position="1"/>
        <end position="46"/>
    </location>
</feature>
<evidence type="ECO:0000256" key="1">
    <source>
        <dbReference type="ARBA" id="ARBA00022969"/>
    </source>
</evidence>
<organism evidence="3 4">
    <name type="scientific">Bacillus taeanensis</name>
    <dbReference type="NCBI Taxonomy" id="273032"/>
    <lineage>
        <taxon>Bacteria</taxon>
        <taxon>Bacillati</taxon>
        <taxon>Bacillota</taxon>
        <taxon>Bacilli</taxon>
        <taxon>Bacillales</taxon>
        <taxon>Bacillaceae</taxon>
        <taxon>Bacillus</taxon>
    </lineage>
</organism>
<dbReference type="InterPro" id="IPR012614">
    <property type="entry name" value="SASP_SspP"/>
</dbReference>
<dbReference type="GO" id="GO:0030435">
    <property type="term" value="P:sporulation resulting in formation of a cellular spore"/>
    <property type="evidence" value="ECO:0007669"/>
    <property type="project" value="UniProtKB-KW"/>
</dbReference>
<feature type="compositionally biased region" description="Basic and acidic residues" evidence="2">
    <location>
        <begin position="1"/>
        <end position="14"/>
    </location>
</feature>
<name>A0A366Y3W9_9BACI</name>
<accession>A0A366Y3W9</accession>
<dbReference type="EMBL" id="QOCW01000002">
    <property type="protein sequence ID" value="RBW71084.1"/>
    <property type="molecule type" value="Genomic_DNA"/>
</dbReference>